<dbReference type="EMBL" id="JAVIJP010000028">
    <property type="protein sequence ID" value="KAL3634654.1"/>
    <property type="molecule type" value="Genomic_DNA"/>
</dbReference>
<dbReference type="Pfam" id="PF02151">
    <property type="entry name" value="UVR"/>
    <property type="match status" value="1"/>
</dbReference>
<accession>A0ABD3D007</accession>
<comment type="caution">
    <text evidence="2">The sequence shown here is derived from an EMBL/GenBank/DDBJ whole genome shotgun (WGS) entry which is preliminary data.</text>
</comment>
<sequence length="188" mass="21730">MVYMVVSERRIYGRLVRVVRRAGSIWVPVFEFDGNLLNTYLQSRCVPEYADLDGDGWFWLRFAAGLVADDRVSEFSASPRGQNLRCYLEKFGEDYPKDRKAVNWEKWRRHFVEVDDEERIVSFLKSQLARAVEREDYEDAARIKVAIAAVATNDTIGRVMSHLKKFVEEECYGDAALIRDYVGTGLVS</sequence>
<evidence type="ECO:0000313" key="2">
    <source>
        <dbReference type="EMBL" id="KAL3634654.1"/>
    </source>
</evidence>
<name>A0ABD3D007_9LAMI</name>
<keyword evidence="3" id="KW-1185">Reference proteome</keyword>
<dbReference type="AlphaFoldDB" id="A0ABD3D007"/>
<feature type="domain" description="UVR" evidence="1">
    <location>
        <begin position="119"/>
        <end position="147"/>
    </location>
</feature>
<reference evidence="3" key="1">
    <citation type="journal article" date="2024" name="IScience">
        <title>Strigolactones Initiate the Formation of Haustorium-like Structures in Castilleja.</title>
        <authorList>
            <person name="Buerger M."/>
            <person name="Peterson D."/>
            <person name="Chory J."/>
        </authorList>
    </citation>
    <scope>NUCLEOTIDE SEQUENCE [LARGE SCALE GENOMIC DNA]</scope>
</reference>
<evidence type="ECO:0000313" key="3">
    <source>
        <dbReference type="Proteomes" id="UP001632038"/>
    </source>
</evidence>
<proteinExistence type="predicted"/>
<dbReference type="InterPro" id="IPR001943">
    <property type="entry name" value="UVR_dom"/>
</dbReference>
<dbReference type="InterPro" id="IPR044680">
    <property type="entry name" value="EX1/2"/>
</dbReference>
<dbReference type="Proteomes" id="UP001632038">
    <property type="component" value="Unassembled WGS sequence"/>
</dbReference>
<dbReference type="PANTHER" id="PTHR33917">
    <property type="entry name" value="PROTEIN EXECUTER 1, CHLOROPLASTIC"/>
    <property type="match status" value="1"/>
</dbReference>
<evidence type="ECO:0000259" key="1">
    <source>
        <dbReference type="Pfam" id="PF02151"/>
    </source>
</evidence>
<organism evidence="2 3">
    <name type="scientific">Castilleja foliolosa</name>
    <dbReference type="NCBI Taxonomy" id="1961234"/>
    <lineage>
        <taxon>Eukaryota</taxon>
        <taxon>Viridiplantae</taxon>
        <taxon>Streptophyta</taxon>
        <taxon>Embryophyta</taxon>
        <taxon>Tracheophyta</taxon>
        <taxon>Spermatophyta</taxon>
        <taxon>Magnoliopsida</taxon>
        <taxon>eudicotyledons</taxon>
        <taxon>Gunneridae</taxon>
        <taxon>Pentapetalae</taxon>
        <taxon>asterids</taxon>
        <taxon>lamiids</taxon>
        <taxon>Lamiales</taxon>
        <taxon>Orobanchaceae</taxon>
        <taxon>Pedicularideae</taxon>
        <taxon>Castillejinae</taxon>
        <taxon>Castilleja</taxon>
    </lineage>
</organism>
<gene>
    <name evidence="2" type="primary">EX1_1</name>
    <name evidence="2" type="ORF">CASFOL_021708</name>
</gene>
<dbReference type="PANTHER" id="PTHR33917:SF3">
    <property type="entry name" value="PROTEIN EXECUTER 1, CHLOROPLASTIC"/>
    <property type="match status" value="1"/>
</dbReference>
<protein>
    <submittedName>
        <fullName evidence="2">Protein EXUTER 1, chloroplastic-like</fullName>
    </submittedName>
</protein>